<dbReference type="EMBL" id="JBHSEL010000031">
    <property type="protein sequence ID" value="MFC4624174.1"/>
    <property type="molecule type" value="Genomic_DNA"/>
</dbReference>
<dbReference type="Pfam" id="PF13409">
    <property type="entry name" value="GST_N_2"/>
    <property type="match status" value="1"/>
</dbReference>
<dbReference type="InterPro" id="IPR036249">
    <property type="entry name" value="Thioredoxin-like_sf"/>
</dbReference>
<evidence type="ECO:0000313" key="2">
    <source>
        <dbReference type="EMBL" id="MFC4624174.1"/>
    </source>
</evidence>
<reference evidence="3" key="1">
    <citation type="journal article" date="2019" name="Int. J. Syst. Evol. Microbiol.">
        <title>The Global Catalogue of Microorganisms (GCM) 10K type strain sequencing project: providing services to taxonomists for standard genome sequencing and annotation.</title>
        <authorList>
            <consortium name="The Broad Institute Genomics Platform"/>
            <consortium name="The Broad Institute Genome Sequencing Center for Infectious Disease"/>
            <person name="Wu L."/>
            <person name="Ma J."/>
        </authorList>
    </citation>
    <scope>NUCLEOTIDE SEQUENCE [LARGE SCALE GENOMIC DNA]</scope>
    <source>
        <strain evidence="3">CGMCC 1.15731</strain>
    </source>
</reference>
<organism evidence="2 3">
    <name type="scientific">Daeguia caeni</name>
    <dbReference type="NCBI Taxonomy" id="439612"/>
    <lineage>
        <taxon>Bacteria</taxon>
        <taxon>Pseudomonadati</taxon>
        <taxon>Pseudomonadota</taxon>
        <taxon>Alphaproteobacteria</taxon>
        <taxon>Hyphomicrobiales</taxon>
        <taxon>Brucellaceae</taxon>
        <taxon>Daeguia</taxon>
    </lineage>
</organism>
<sequence>MTQILYSPASPYSAKVRMAAHHAGIAFERVVVETSKEPEVLISANPLGKVPTLITDDGKTIFDSRVITQYLNRVSGNKLFPRNAEKRTEAERHEAMADGLCDVLLAHVYERRMRPEEKVHQPWLDLQWRKAERMLDLLNEAPPRLAGRIHAGHIAIAAALGYLTLRFGDKWERGRPKLKRWFKRFKELHPELVELMPKG</sequence>
<dbReference type="PROSITE" id="PS50404">
    <property type="entry name" value="GST_NTER"/>
    <property type="match status" value="1"/>
</dbReference>
<dbReference type="CDD" id="cd03049">
    <property type="entry name" value="GST_N_3"/>
    <property type="match status" value="1"/>
</dbReference>
<dbReference type="Gene3D" id="1.20.1050.10">
    <property type="match status" value="1"/>
</dbReference>
<dbReference type="SUPFAM" id="SSF47616">
    <property type="entry name" value="GST C-terminal domain-like"/>
    <property type="match status" value="1"/>
</dbReference>
<feature type="domain" description="GST N-terminal" evidence="1">
    <location>
        <begin position="1"/>
        <end position="79"/>
    </location>
</feature>
<dbReference type="RefSeq" id="WP_374832343.1">
    <property type="nucleotide sequence ID" value="NZ_JBHEEZ010000014.1"/>
</dbReference>
<dbReference type="InterPro" id="IPR050983">
    <property type="entry name" value="GST_Omega/HSP26"/>
</dbReference>
<dbReference type="PANTHER" id="PTHR43968:SF6">
    <property type="entry name" value="GLUTATHIONE S-TRANSFERASE OMEGA"/>
    <property type="match status" value="1"/>
</dbReference>
<dbReference type="PANTHER" id="PTHR43968">
    <property type="match status" value="1"/>
</dbReference>
<name>A0ABV9H2Y6_9HYPH</name>
<dbReference type="InterPro" id="IPR036282">
    <property type="entry name" value="Glutathione-S-Trfase_C_sf"/>
</dbReference>
<dbReference type="SFLD" id="SFLDS00019">
    <property type="entry name" value="Glutathione_Transferase_(cytos"/>
    <property type="match status" value="1"/>
</dbReference>
<dbReference type="SUPFAM" id="SSF52833">
    <property type="entry name" value="Thioredoxin-like"/>
    <property type="match status" value="1"/>
</dbReference>
<keyword evidence="3" id="KW-1185">Reference proteome</keyword>
<dbReference type="Gene3D" id="3.40.30.10">
    <property type="entry name" value="Glutaredoxin"/>
    <property type="match status" value="1"/>
</dbReference>
<dbReference type="CDD" id="cd03205">
    <property type="entry name" value="GST_C_6"/>
    <property type="match status" value="1"/>
</dbReference>
<comment type="caution">
    <text evidence="2">The sequence shown here is derived from an EMBL/GenBank/DDBJ whole genome shotgun (WGS) entry which is preliminary data.</text>
</comment>
<evidence type="ECO:0000259" key="1">
    <source>
        <dbReference type="PROSITE" id="PS50404"/>
    </source>
</evidence>
<dbReference type="Pfam" id="PF13410">
    <property type="entry name" value="GST_C_2"/>
    <property type="match status" value="1"/>
</dbReference>
<dbReference type="InterPro" id="IPR004045">
    <property type="entry name" value="Glutathione_S-Trfase_N"/>
</dbReference>
<dbReference type="Proteomes" id="UP001596042">
    <property type="component" value="Unassembled WGS sequence"/>
</dbReference>
<gene>
    <name evidence="2" type="ORF">ACFO1V_02855</name>
</gene>
<dbReference type="InterPro" id="IPR040079">
    <property type="entry name" value="Glutathione_S-Trfase"/>
</dbReference>
<proteinExistence type="predicted"/>
<protein>
    <submittedName>
        <fullName evidence="2">Glutathione S-transferase</fullName>
    </submittedName>
</protein>
<accession>A0ABV9H2Y6</accession>
<evidence type="ECO:0000313" key="3">
    <source>
        <dbReference type="Proteomes" id="UP001596042"/>
    </source>
</evidence>